<reference evidence="2" key="1">
    <citation type="submission" date="2022-11" db="UniProtKB">
        <authorList>
            <consortium name="WormBaseParasite"/>
        </authorList>
    </citation>
    <scope>IDENTIFICATION</scope>
</reference>
<dbReference type="Proteomes" id="UP000887540">
    <property type="component" value="Unplaced"/>
</dbReference>
<dbReference type="AlphaFoldDB" id="A0A914CMZ9"/>
<accession>A0A914CMZ9</accession>
<keyword evidence="1" id="KW-1185">Reference proteome</keyword>
<name>A0A914CMZ9_9BILA</name>
<evidence type="ECO:0000313" key="2">
    <source>
        <dbReference type="WBParaSite" id="ACRNAN_scaffold12598.g18591.t1"/>
    </source>
</evidence>
<evidence type="ECO:0000313" key="1">
    <source>
        <dbReference type="Proteomes" id="UP000887540"/>
    </source>
</evidence>
<organism evidence="1 2">
    <name type="scientific">Acrobeloides nanus</name>
    <dbReference type="NCBI Taxonomy" id="290746"/>
    <lineage>
        <taxon>Eukaryota</taxon>
        <taxon>Metazoa</taxon>
        <taxon>Ecdysozoa</taxon>
        <taxon>Nematoda</taxon>
        <taxon>Chromadorea</taxon>
        <taxon>Rhabditida</taxon>
        <taxon>Tylenchina</taxon>
        <taxon>Cephalobomorpha</taxon>
        <taxon>Cephaloboidea</taxon>
        <taxon>Cephalobidae</taxon>
        <taxon>Acrobeloides</taxon>
    </lineage>
</organism>
<sequence length="47" mass="4641">FNMGTGGTNGPIQDTISVPFVCSASGVWTFMGSNAAITSLDCVSAAG</sequence>
<dbReference type="WBParaSite" id="ACRNAN_scaffold12598.g18591.t1">
    <property type="protein sequence ID" value="ACRNAN_scaffold12598.g18591.t1"/>
    <property type="gene ID" value="ACRNAN_scaffold12598.g18591"/>
</dbReference>
<proteinExistence type="predicted"/>
<protein>
    <submittedName>
        <fullName evidence="2">C6 domain-containing protein</fullName>
    </submittedName>
</protein>